<evidence type="ECO:0000313" key="4">
    <source>
        <dbReference type="Proteomes" id="UP000231453"/>
    </source>
</evidence>
<comment type="caution">
    <text evidence="3">The sequence shown here is derived from an EMBL/GenBank/DDBJ whole genome shotgun (WGS) entry which is preliminary data.</text>
</comment>
<protein>
    <recommendedName>
        <fullName evidence="2">Peptidase C39-like domain-containing protein</fullName>
    </recommendedName>
</protein>
<accession>A0A2M7V961</accession>
<proteinExistence type="predicted"/>
<dbReference type="AlphaFoldDB" id="A0A2M7V961"/>
<evidence type="ECO:0000313" key="3">
    <source>
        <dbReference type="EMBL" id="PIZ95341.1"/>
    </source>
</evidence>
<feature type="domain" description="Peptidase C39-like" evidence="2">
    <location>
        <begin position="93"/>
        <end position="232"/>
    </location>
</feature>
<reference evidence="4" key="1">
    <citation type="submission" date="2017-09" db="EMBL/GenBank/DDBJ databases">
        <title>Depth-based differentiation of microbial function through sediment-hosted aquifers and enrichment of novel symbionts in the deep terrestrial subsurface.</title>
        <authorList>
            <person name="Probst A.J."/>
            <person name="Ladd B."/>
            <person name="Jarett J.K."/>
            <person name="Geller-Mcgrath D.E."/>
            <person name="Sieber C.M.K."/>
            <person name="Emerson J.B."/>
            <person name="Anantharaman K."/>
            <person name="Thomas B.C."/>
            <person name="Malmstrom R."/>
            <person name="Stieglmeier M."/>
            <person name="Klingl A."/>
            <person name="Woyke T."/>
            <person name="Ryan C.M."/>
            <person name="Banfield J.F."/>
        </authorList>
    </citation>
    <scope>NUCLEOTIDE SEQUENCE [LARGE SCALE GENOMIC DNA]</scope>
</reference>
<keyword evidence="1" id="KW-1133">Transmembrane helix</keyword>
<gene>
    <name evidence="3" type="ORF">COX80_04620</name>
</gene>
<organism evidence="3 4">
    <name type="scientific">Candidatus Magasanikbacteria bacterium CG_4_10_14_0_2_um_filter_33_14</name>
    <dbReference type="NCBI Taxonomy" id="1974636"/>
    <lineage>
        <taxon>Bacteria</taxon>
        <taxon>Candidatus Magasanikiibacteriota</taxon>
    </lineage>
</organism>
<dbReference type="Gene3D" id="3.90.70.10">
    <property type="entry name" value="Cysteine proteinases"/>
    <property type="match status" value="1"/>
</dbReference>
<sequence>MSIVYYIFVNKKLIKFFLILLAVVLAYFVLYYCFTKFLIWKDSFSYIPPVVEEIIMDGSQSVSDNTNGEIGDKDTVLEEDNKAEVLQKEISHEVSFTSQAPEKNWDQPWQDACEEAALLMLDAYYHDYEITTEYAKEKILEMVAWEEEQGWGGSIPATDVEILAEHFFDYKVKVVKYPKVKELKQYLQDGKLVVALLDGTTLDNPHFRNGGPVYHALLITGYKESGFVTNDPGTQFGEDYFYSYGNLMESLHDWNDGNVPTGDNVVLVLE</sequence>
<dbReference type="EMBL" id="PFPL01000056">
    <property type="protein sequence ID" value="PIZ95341.1"/>
    <property type="molecule type" value="Genomic_DNA"/>
</dbReference>
<feature type="transmembrane region" description="Helical" evidence="1">
    <location>
        <begin position="13"/>
        <end position="34"/>
    </location>
</feature>
<name>A0A2M7V961_9BACT</name>
<keyword evidence="1" id="KW-0812">Transmembrane</keyword>
<evidence type="ECO:0000259" key="2">
    <source>
        <dbReference type="Pfam" id="PF13529"/>
    </source>
</evidence>
<dbReference type="Proteomes" id="UP000231453">
    <property type="component" value="Unassembled WGS sequence"/>
</dbReference>
<evidence type="ECO:0000256" key="1">
    <source>
        <dbReference type="SAM" id="Phobius"/>
    </source>
</evidence>
<dbReference type="InterPro" id="IPR039564">
    <property type="entry name" value="Peptidase_C39-like"/>
</dbReference>
<dbReference type="Pfam" id="PF13529">
    <property type="entry name" value="Peptidase_C39_2"/>
    <property type="match status" value="1"/>
</dbReference>
<keyword evidence="1" id="KW-0472">Membrane</keyword>